<reference evidence="3 4" key="1">
    <citation type="submission" date="2017-08" db="EMBL/GenBank/DDBJ databases">
        <title>Acidophilic green algal genome provides insights into adaptation to an acidic environment.</title>
        <authorList>
            <person name="Hirooka S."/>
            <person name="Hirose Y."/>
            <person name="Kanesaki Y."/>
            <person name="Higuchi S."/>
            <person name="Fujiwara T."/>
            <person name="Onuma R."/>
            <person name="Era A."/>
            <person name="Ohbayashi R."/>
            <person name="Uzuka A."/>
            <person name="Nozaki H."/>
            <person name="Yoshikawa H."/>
            <person name="Miyagishima S.Y."/>
        </authorList>
    </citation>
    <scope>NUCLEOTIDE SEQUENCE [LARGE SCALE GENOMIC DNA]</scope>
    <source>
        <strain evidence="3 4">NIES-2499</strain>
    </source>
</reference>
<keyword evidence="4" id="KW-1185">Reference proteome</keyword>
<proteinExistence type="predicted"/>
<dbReference type="Pfam" id="PF06391">
    <property type="entry name" value="MAT1"/>
    <property type="match status" value="1"/>
</dbReference>
<evidence type="ECO:0000313" key="4">
    <source>
        <dbReference type="Proteomes" id="UP000232323"/>
    </source>
</evidence>
<gene>
    <name evidence="3" type="ORF">CEUSTIGMA_g1704.t1</name>
</gene>
<dbReference type="PANTHER" id="PTHR12683:SF13">
    <property type="entry name" value="CDK-ACTIVATING KINASE ASSEMBLY FACTOR MAT1"/>
    <property type="match status" value="1"/>
</dbReference>
<accession>A0A250WTY2</accession>
<evidence type="ECO:0000256" key="1">
    <source>
        <dbReference type="SAM" id="MobiDB-lite"/>
    </source>
</evidence>
<evidence type="ECO:0000259" key="2">
    <source>
        <dbReference type="Pfam" id="PF06391"/>
    </source>
</evidence>
<dbReference type="STRING" id="1157962.A0A250WTY2"/>
<dbReference type="InterPro" id="IPR015877">
    <property type="entry name" value="MAT1_centre"/>
</dbReference>
<dbReference type="PANTHER" id="PTHR12683">
    <property type="entry name" value="CDK-ACTIVATING KINASE ASSEMBLY FACTOR MAT1"/>
    <property type="match status" value="1"/>
</dbReference>
<feature type="region of interest" description="Disordered" evidence="1">
    <location>
        <begin position="78"/>
        <end position="97"/>
    </location>
</feature>
<feature type="region of interest" description="Disordered" evidence="1">
    <location>
        <begin position="120"/>
        <end position="139"/>
    </location>
</feature>
<dbReference type="Proteomes" id="UP000232323">
    <property type="component" value="Unassembled WGS sequence"/>
</dbReference>
<dbReference type="OrthoDB" id="5963at2759"/>
<name>A0A250WTY2_9CHLO</name>
<dbReference type="GO" id="GO:0006281">
    <property type="term" value="P:DNA repair"/>
    <property type="evidence" value="ECO:0007669"/>
    <property type="project" value="TreeGrafter"/>
</dbReference>
<dbReference type="AlphaFoldDB" id="A0A250WTY2"/>
<dbReference type="GO" id="GO:0006357">
    <property type="term" value="P:regulation of transcription by RNA polymerase II"/>
    <property type="evidence" value="ECO:0007669"/>
    <property type="project" value="TreeGrafter"/>
</dbReference>
<feature type="domain" description="MAT1 centre" evidence="2">
    <location>
        <begin position="3"/>
        <end position="85"/>
    </location>
</feature>
<comment type="caution">
    <text evidence="3">The sequence shown here is derived from an EMBL/GenBank/DDBJ whole genome shotgun (WGS) entry which is preliminary data.</text>
</comment>
<dbReference type="GO" id="GO:0005675">
    <property type="term" value="C:transcription factor TFIIH holo complex"/>
    <property type="evidence" value="ECO:0007669"/>
    <property type="project" value="TreeGrafter"/>
</dbReference>
<organism evidence="3 4">
    <name type="scientific">Chlamydomonas eustigma</name>
    <dbReference type="NCBI Taxonomy" id="1157962"/>
    <lineage>
        <taxon>Eukaryota</taxon>
        <taxon>Viridiplantae</taxon>
        <taxon>Chlorophyta</taxon>
        <taxon>core chlorophytes</taxon>
        <taxon>Chlorophyceae</taxon>
        <taxon>CS clade</taxon>
        <taxon>Chlamydomonadales</taxon>
        <taxon>Chlamydomonadaceae</taxon>
        <taxon>Chlamydomonas</taxon>
    </lineage>
</organism>
<evidence type="ECO:0000313" key="3">
    <source>
        <dbReference type="EMBL" id="GAX74255.1"/>
    </source>
</evidence>
<protein>
    <recommendedName>
        <fullName evidence="2">MAT1 centre domain-containing protein</fullName>
    </recommendedName>
</protein>
<sequence>MDEIHRELKERSRILSIFNERREDFTTKEEWDNYLEMVEDLIFNIVNKIDVPAMEAKISEYQRSNRVKIISNQARLAEEQKKATQETFGDPTPVEEAGASGLTFKPASFLAAQPAPISAPALDKEGRLPTPRVSSGSQWEAMATASGWDPRLPRGRSIQEALSSVLIF</sequence>
<dbReference type="EMBL" id="BEGY01000006">
    <property type="protein sequence ID" value="GAX74255.1"/>
    <property type="molecule type" value="Genomic_DNA"/>
</dbReference>